<dbReference type="Proteomes" id="UP000263377">
    <property type="component" value="Unassembled WGS sequence"/>
</dbReference>
<dbReference type="RefSeq" id="WP_117486421.1">
    <property type="nucleotide sequence ID" value="NZ_QVIG01000001.1"/>
</dbReference>
<name>A0A372ZP62_9ACTN</name>
<protein>
    <submittedName>
        <fullName evidence="3">Uncharacterized protein</fullName>
    </submittedName>
</protein>
<accession>A0A372ZP62</accession>
<evidence type="ECO:0000256" key="1">
    <source>
        <dbReference type="SAM" id="MobiDB-lite"/>
    </source>
</evidence>
<feature type="compositionally biased region" description="Basic residues" evidence="1">
    <location>
        <begin position="89"/>
        <end position="99"/>
    </location>
</feature>
<gene>
    <name evidence="3" type="ORF">DR950_07560</name>
</gene>
<proteinExistence type="predicted"/>
<feature type="region of interest" description="Disordered" evidence="1">
    <location>
        <begin position="85"/>
        <end position="106"/>
    </location>
</feature>
<organism evidence="3 4">
    <name type="scientific">Kitasatospora xanthocidica</name>
    <dbReference type="NCBI Taxonomy" id="83382"/>
    <lineage>
        <taxon>Bacteria</taxon>
        <taxon>Bacillati</taxon>
        <taxon>Actinomycetota</taxon>
        <taxon>Actinomycetes</taxon>
        <taxon>Kitasatosporales</taxon>
        <taxon>Streptomycetaceae</taxon>
        <taxon>Kitasatospora</taxon>
    </lineage>
</organism>
<keyword evidence="2" id="KW-1133">Transmembrane helix</keyword>
<comment type="caution">
    <text evidence="3">The sequence shown here is derived from an EMBL/GenBank/DDBJ whole genome shotgun (WGS) entry which is preliminary data.</text>
</comment>
<dbReference type="EMBL" id="QVIG01000001">
    <property type="protein sequence ID" value="RGD57663.1"/>
    <property type="molecule type" value="Genomic_DNA"/>
</dbReference>
<evidence type="ECO:0000256" key="2">
    <source>
        <dbReference type="SAM" id="Phobius"/>
    </source>
</evidence>
<keyword evidence="4" id="KW-1185">Reference proteome</keyword>
<evidence type="ECO:0000313" key="3">
    <source>
        <dbReference type="EMBL" id="RGD57663.1"/>
    </source>
</evidence>
<feature type="transmembrane region" description="Helical" evidence="2">
    <location>
        <begin position="61"/>
        <end position="83"/>
    </location>
</feature>
<feature type="compositionally biased region" description="Polar residues" evidence="1">
    <location>
        <begin position="1"/>
        <end position="15"/>
    </location>
</feature>
<sequence length="106" mass="11663">MSNDQGQGYSASEALNRSGPKSRAKRLFSGVALTLLLLAMGLVVLAAMLLVTWLAFRIAPWLGMLLLAITGLAGWISRGRILAEDRAKKEQRRRERRQSRSGTPGR</sequence>
<reference evidence="3 4" key="1">
    <citation type="submission" date="2018-08" db="EMBL/GenBank/DDBJ databases">
        <title>Diversity &amp; Physiological Properties of Lignin-Decomposing Actinobacteria from Soil.</title>
        <authorList>
            <person name="Roh S.G."/>
            <person name="Kim S.B."/>
        </authorList>
    </citation>
    <scope>NUCLEOTIDE SEQUENCE [LARGE SCALE GENOMIC DNA]</scope>
    <source>
        <strain evidence="3 4">MMS17-GH009</strain>
    </source>
</reference>
<evidence type="ECO:0000313" key="4">
    <source>
        <dbReference type="Proteomes" id="UP000263377"/>
    </source>
</evidence>
<dbReference type="AlphaFoldDB" id="A0A372ZP62"/>
<keyword evidence="2" id="KW-0472">Membrane</keyword>
<feature type="transmembrane region" description="Helical" evidence="2">
    <location>
        <begin position="27"/>
        <end position="55"/>
    </location>
</feature>
<keyword evidence="2" id="KW-0812">Transmembrane</keyword>
<feature type="region of interest" description="Disordered" evidence="1">
    <location>
        <begin position="1"/>
        <end position="23"/>
    </location>
</feature>